<dbReference type="eggNOG" id="COG0348">
    <property type="taxonomic scope" value="Bacteria"/>
</dbReference>
<dbReference type="GO" id="GO:0051539">
    <property type="term" value="F:4 iron, 4 sulfur cluster binding"/>
    <property type="evidence" value="ECO:0007669"/>
    <property type="project" value="UniProtKB-KW"/>
</dbReference>
<dbReference type="PATRIC" id="fig|398512.5.peg.2684"/>
<keyword evidence="7" id="KW-0812">Transmembrane</keyword>
<sequence precursor="true">MNNIRKYVHKWAWTVLLTFCIVGMFYPSIGIAAIVCMLAPVVVSVFKGRYWCGNFCPRGSFNDILVSKISKGIKVPRILKEKWFKLLFLVLLMSGFAIQIYFVWGSVISVGSVFVRMIIITTLLSIVLGTFFNHRTWCTICPMGTMANYVSSIRKAGKKPKNVALSGKKCTDCNSCARSCSVVVDVSKNNESEKAS</sequence>
<keyword evidence="5" id="KW-0408">Iron</keyword>
<dbReference type="Pfam" id="PF12801">
    <property type="entry name" value="Fer4_5"/>
    <property type="match status" value="2"/>
</dbReference>
<feature type="transmembrane region" description="Helical" evidence="7">
    <location>
        <begin position="86"/>
        <end position="107"/>
    </location>
</feature>
<reference evidence="10" key="1">
    <citation type="submission" date="2015-07" db="EMBL/GenBank/DDBJ databases">
        <title>Near-Complete Genome Sequence of the Cellulolytic Bacterium Bacteroides (Pseudobacteroides) cellulosolvens ATCC 35603.</title>
        <authorList>
            <person name="Dassa B."/>
            <person name="Utturkar S.M."/>
            <person name="Klingeman D.M."/>
            <person name="Hurt R.A."/>
            <person name="Keller M."/>
            <person name="Xu J."/>
            <person name="Reddy Y.H.K."/>
            <person name="Borovok I."/>
            <person name="Grinberg I.R."/>
            <person name="Lamed R."/>
            <person name="Zhivin O."/>
            <person name="Bayer E.A."/>
            <person name="Brown S.D."/>
        </authorList>
    </citation>
    <scope>NUCLEOTIDE SEQUENCE [LARGE SCALE GENOMIC DNA]</scope>
    <source>
        <strain evidence="10">DSM 2933</strain>
    </source>
</reference>
<dbReference type="GO" id="GO:0046872">
    <property type="term" value="F:metal ion binding"/>
    <property type="evidence" value="ECO:0007669"/>
    <property type="project" value="UniProtKB-KW"/>
</dbReference>
<feature type="transmembrane region" description="Helical" evidence="7">
    <location>
        <begin position="113"/>
        <end position="133"/>
    </location>
</feature>
<evidence type="ECO:0000256" key="5">
    <source>
        <dbReference type="ARBA" id="ARBA00023004"/>
    </source>
</evidence>
<keyword evidence="7" id="KW-1133">Transmembrane helix</keyword>
<feature type="transmembrane region" description="Helical" evidence="7">
    <location>
        <begin position="12"/>
        <end position="39"/>
    </location>
</feature>
<dbReference type="PANTHER" id="PTHR30176">
    <property type="entry name" value="FERREDOXIN-TYPE PROTEIN NAPH"/>
    <property type="match status" value="1"/>
</dbReference>
<dbReference type="AlphaFoldDB" id="A0A0L6JNJ6"/>
<evidence type="ECO:0000259" key="8">
    <source>
        <dbReference type="PROSITE" id="PS51379"/>
    </source>
</evidence>
<accession>A0A0L6JNJ6</accession>
<keyword evidence="2" id="KW-0004">4Fe-4S</keyword>
<organism evidence="9 10">
    <name type="scientific">Pseudobacteroides cellulosolvens ATCC 35603 = DSM 2933</name>
    <dbReference type="NCBI Taxonomy" id="398512"/>
    <lineage>
        <taxon>Bacteria</taxon>
        <taxon>Bacillati</taxon>
        <taxon>Bacillota</taxon>
        <taxon>Clostridia</taxon>
        <taxon>Eubacteriales</taxon>
        <taxon>Oscillospiraceae</taxon>
        <taxon>Pseudobacteroides</taxon>
    </lineage>
</organism>
<evidence type="ECO:0000256" key="4">
    <source>
        <dbReference type="ARBA" id="ARBA00022982"/>
    </source>
</evidence>
<dbReference type="EMBL" id="LGTC01000001">
    <property type="protein sequence ID" value="KNY27305.1"/>
    <property type="molecule type" value="Genomic_DNA"/>
</dbReference>
<dbReference type="GO" id="GO:0005886">
    <property type="term" value="C:plasma membrane"/>
    <property type="evidence" value="ECO:0007669"/>
    <property type="project" value="TreeGrafter"/>
</dbReference>
<keyword evidence="7" id="KW-0472">Membrane</keyword>
<proteinExistence type="predicted"/>
<dbReference type="OrthoDB" id="9786132at2"/>
<feature type="domain" description="4Fe-4S ferredoxin-type" evidence="8">
    <location>
        <begin position="161"/>
        <end position="189"/>
    </location>
</feature>
<protein>
    <submittedName>
        <fullName evidence="9">4Fe-4S ferredoxin iron-sulfur binding domain-containing protein</fullName>
    </submittedName>
</protein>
<evidence type="ECO:0000256" key="2">
    <source>
        <dbReference type="ARBA" id="ARBA00022485"/>
    </source>
</evidence>
<keyword evidence="10" id="KW-1185">Reference proteome</keyword>
<dbReference type="InterPro" id="IPR051684">
    <property type="entry name" value="Electron_Trans/Redox"/>
</dbReference>
<dbReference type="SUPFAM" id="SSF54862">
    <property type="entry name" value="4Fe-4S ferredoxins"/>
    <property type="match status" value="1"/>
</dbReference>
<dbReference type="InterPro" id="IPR017896">
    <property type="entry name" value="4Fe4S_Fe-S-bd"/>
</dbReference>
<name>A0A0L6JNJ6_9FIRM</name>
<dbReference type="PANTHER" id="PTHR30176:SF3">
    <property type="entry name" value="FERREDOXIN-TYPE PROTEIN NAPH"/>
    <property type="match status" value="1"/>
</dbReference>
<gene>
    <name evidence="9" type="ORF">Bccel_2576</name>
</gene>
<evidence type="ECO:0000313" key="10">
    <source>
        <dbReference type="Proteomes" id="UP000036923"/>
    </source>
</evidence>
<keyword evidence="3" id="KW-0479">Metal-binding</keyword>
<evidence type="ECO:0000313" key="9">
    <source>
        <dbReference type="EMBL" id="KNY27305.1"/>
    </source>
</evidence>
<dbReference type="RefSeq" id="WP_050753410.1">
    <property type="nucleotide sequence ID" value="NZ_JQKC01000019.1"/>
</dbReference>
<evidence type="ECO:0000256" key="7">
    <source>
        <dbReference type="SAM" id="Phobius"/>
    </source>
</evidence>
<dbReference type="Proteomes" id="UP000036923">
    <property type="component" value="Unassembled WGS sequence"/>
</dbReference>
<keyword evidence="1" id="KW-0813">Transport</keyword>
<keyword evidence="6" id="KW-0411">Iron-sulfur</keyword>
<evidence type="ECO:0000256" key="3">
    <source>
        <dbReference type="ARBA" id="ARBA00022723"/>
    </source>
</evidence>
<keyword evidence="4" id="KW-0249">Electron transport</keyword>
<evidence type="ECO:0000256" key="6">
    <source>
        <dbReference type="ARBA" id="ARBA00023014"/>
    </source>
</evidence>
<comment type="caution">
    <text evidence="9">The sequence shown here is derived from an EMBL/GenBank/DDBJ whole genome shotgun (WGS) entry which is preliminary data.</text>
</comment>
<dbReference type="PROSITE" id="PS51379">
    <property type="entry name" value="4FE4S_FER_2"/>
    <property type="match status" value="1"/>
</dbReference>
<dbReference type="STRING" id="398512.Bccel_2576"/>
<evidence type="ECO:0000256" key="1">
    <source>
        <dbReference type="ARBA" id="ARBA00022448"/>
    </source>
</evidence>